<dbReference type="AlphaFoldDB" id="A0A364MZS1"/>
<feature type="compositionally biased region" description="Polar residues" evidence="1">
    <location>
        <begin position="173"/>
        <end position="194"/>
    </location>
</feature>
<comment type="caution">
    <text evidence="2">The sequence shown here is derived from an EMBL/GenBank/DDBJ whole genome shotgun (WGS) entry which is preliminary data.</text>
</comment>
<reference evidence="3" key="1">
    <citation type="submission" date="2018-05" db="EMBL/GenBank/DDBJ databases">
        <title>Draft genome sequence of Stemphylium lycopersici strain CIDEFI 213.</title>
        <authorList>
            <person name="Medina R."/>
            <person name="Franco M.E.E."/>
            <person name="Lucentini C.G."/>
            <person name="Saparrat M.C.N."/>
            <person name="Balatti P.A."/>
        </authorList>
    </citation>
    <scope>NUCLEOTIDE SEQUENCE [LARGE SCALE GENOMIC DNA]</scope>
    <source>
        <strain evidence="3">CIDEFI 213</strain>
    </source>
</reference>
<dbReference type="EMBL" id="QGDH01000089">
    <property type="protein sequence ID" value="RAR08233.1"/>
    <property type="molecule type" value="Genomic_DNA"/>
</dbReference>
<protein>
    <submittedName>
        <fullName evidence="2">Uncharacterized protein</fullName>
    </submittedName>
</protein>
<evidence type="ECO:0000313" key="3">
    <source>
        <dbReference type="Proteomes" id="UP000249619"/>
    </source>
</evidence>
<evidence type="ECO:0000256" key="1">
    <source>
        <dbReference type="SAM" id="MobiDB-lite"/>
    </source>
</evidence>
<feature type="compositionally biased region" description="Low complexity" evidence="1">
    <location>
        <begin position="77"/>
        <end position="170"/>
    </location>
</feature>
<feature type="compositionally biased region" description="Low complexity" evidence="1">
    <location>
        <begin position="32"/>
        <end position="41"/>
    </location>
</feature>
<dbReference type="Proteomes" id="UP000249619">
    <property type="component" value="Unassembled WGS sequence"/>
</dbReference>
<evidence type="ECO:0000313" key="2">
    <source>
        <dbReference type="EMBL" id="RAR08233.1"/>
    </source>
</evidence>
<gene>
    <name evidence="2" type="ORF">DDE83_006074</name>
</gene>
<feature type="compositionally biased region" description="Polar residues" evidence="1">
    <location>
        <begin position="1"/>
        <end position="24"/>
    </location>
</feature>
<accession>A0A364MZS1</accession>
<proteinExistence type="predicted"/>
<name>A0A364MZS1_STELY</name>
<feature type="region of interest" description="Disordered" evidence="1">
    <location>
        <begin position="1"/>
        <end position="50"/>
    </location>
</feature>
<feature type="region of interest" description="Disordered" evidence="1">
    <location>
        <begin position="72"/>
        <end position="194"/>
    </location>
</feature>
<keyword evidence="3" id="KW-1185">Reference proteome</keyword>
<organism evidence="2 3">
    <name type="scientific">Stemphylium lycopersici</name>
    <name type="common">Tomato gray leaf spot disease fungus</name>
    <name type="synonym">Thyrospora lycopersici</name>
    <dbReference type="NCBI Taxonomy" id="183478"/>
    <lineage>
        <taxon>Eukaryota</taxon>
        <taxon>Fungi</taxon>
        <taxon>Dikarya</taxon>
        <taxon>Ascomycota</taxon>
        <taxon>Pezizomycotina</taxon>
        <taxon>Dothideomycetes</taxon>
        <taxon>Pleosporomycetidae</taxon>
        <taxon>Pleosporales</taxon>
        <taxon>Pleosporineae</taxon>
        <taxon>Pleosporaceae</taxon>
        <taxon>Stemphylium</taxon>
    </lineage>
</organism>
<sequence length="228" mass="23158">MSTHSTNFDSNATLPGPDYTSSTASDRREESSTSSKPETPRFGMFGSVAPTHTRQEMDAARTMLELRNLVFHGANSPGGKTDGTPGSSSGPGSDPETETGYGSGTGTENATSGSAQISAAISSSAPRGNTSTTSNPAATSLFIPANTTTPTNDDTPTVTKTSPSTTNPVTANPPASTNNLASIKPTNVTAPTGNSTTLPAAGLAASQGSKTITVSQYHAMMRARAARR</sequence>